<evidence type="ECO:0000313" key="2">
    <source>
        <dbReference type="EMBL" id="KYB28195.1"/>
    </source>
</evidence>
<keyword evidence="1" id="KW-0812">Transmembrane</keyword>
<reference evidence="2 3" key="2">
    <citation type="journal article" date="2010" name="Nucleic Acids Res.">
        <title>BeetleBase in 2010: revisions to provide comprehensive genomic information for Tribolium castaneum.</title>
        <authorList>
            <person name="Kim H.S."/>
            <person name="Murphy T."/>
            <person name="Xia J."/>
            <person name="Caragea D."/>
            <person name="Park Y."/>
            <person name="Beeman R.W."/>
            <person name="Lorenzen M.D."/>
            <person name="Butcher S."/>
            <person name="Manak J.R."/>
            <person name="Brown S.J."/>
        </authorList>
    </citation>
    <scope>GENOME REANNOTATION</scope>
    <source>
        <strain evidence="2 3">Georgia GA2</strain>
    </source>
</reference>
<gene>
    <name evidence="2" type="primary">AUGUSTUS-3.0.2_32907</name>
    <name evidence="2" type="ORF">TcasGA2_TC032907</name>
</gene>
<reference evidence="2 3" key="1">
    <citation type="journal article" date="2008" name="Nature">
        <title>The genome of the model beetle and pest Tribolium castaneum.</title>
        <authorList>
            <consortium name="Tribolium Genome Sequencing Consortium"/>
            <person name="Richards S."/>
            <person name="Gibbs R.A."/>
            <person name="Weinstock G.M."/>
            <person name="Brown S.J."/>
            <person name="Denell R."/>
            <person name="Beeman R.W."/>
            <person name="Gibbs R."/>
            <person name="Beeman R.W."/>
            <person name="Brown S.J."/>
            <person name="Bucher G."/>
            <person name="Friedrich M."/>
            <person name="Grimmelikhuijzen C.J."/>
            <person name="Klingler M."/>
            <person name="Lorenzen M."/>
            <person name="Richards S."/>
            <person name="Roth S."/>
            <person name="Schroder R."/>
            <person name="Tautz D."/>
            <person name="Zdobnov E.M."/>
            <person name="Muzny D."/>
            <person name="Gibbs R.A."/>
            <person name="Weinstock G.M."/>
            <person name="Attaway T."/>
            <person name="Bell S."/>
            <person name="Buhay C.J."/>
            <person name="Chandrabose M.N."/>
            <person name="Chavez D."/>
            <person name="Clerk-Blankenburg K.P."/>
            <person name="Cree A."/>
            <person name="Dao M."/>
            <person name="Davis C."/>
            <person name="Chacko J."/>
            <person name="Dinh H."/>
            <person name="Dugan-Rocha S."/>
            <person name="Fowler G."/>
            <person name="Garner T.T."/>
            <person name="Garnes J."/>
            <person name="Gnirke A."/>
            <person name="Hawes A."/>
            <person name="Hernandez J."/>
            <person name="Hines S."/>
            <person name="Holder M."/>
            <person name="Hume J."/>
            <person name="Jhangiani S.N."/>
            <person name="Joshi V."/>
            <person name="Khan Z.M."/>
            <person name="Jackson L."/>
            <person name="Kovar C."/>
            <person name="Kowis A."/>
            <person name="Lee S."/>
            <person name="Lewis L.R."/>
            <person name="Margolis J."/>
            <person name="Morgan M."/>
            <person name="Nazareth L.V."/>
            <person name="Nguyen N."/>
            <person name="Okwuonu G."/>
            <person name="Parker D."/>
            <person name="Richards S."/>
            <person name="Ruiz S.J."/>
            <person name="Santibanez J."/>
            <person name="Savard J."/>
            <person name="Scherer S.E."/>
            <person name="Schneider B."/>
            <person name="Sodergren E."/>
            <person name="Tautz D."/>
            <person name="Vattahil S."/>
            <person name="Villasana D."/>
            <person name="White C.S."/>
            <person name="Wright R."/>
            <person name="Park Y."/>
            <person name="Beeman R.W."/>
            <person name="Lord J."/>
            <person name="Oppert B."/>
            <person name="Lorenzen M."/>
            <person name="Brown S."/>
            <person name="Wang L."/>
            <person name="Savard J."/>
            <person name="Tautz D."/>
            <person name="Richards S."/>
            <person name="Weinstock G."/>
            <person name="Gibbs R.A."/>
            <person name="Liu Y."/>
            <person name="Worley K."/>
            <person name="Weinstock G."/>
            <person name="Elsik C.G."/>
            <person name="Reese J.T."/>
            <person name="Elhaik E."/>
            <person name="Landan G."/>
            <person name="Graur D."/>
            <person name="Arensburger P."/>
            <person name="Atkinson P."/>
            <person name="Beeman R.W."/>
            <person name="Beidler J."/>
            <person name="Brown S.J."/>
            <person name="Demuth J.P."/>
            <person name="Drury D.W."/>
            <person name="Du Y.Z."/>
            <person name="Fujiwara H."/>
            <person name="Lorenzen M."/>
            <person name="Maselli V."/>
            <person name="Osanai M."/>
            <person name="Park Y."/>
            <person name="Robertson H.M."/>
            <person name="Tu Z."/>
            <person name="Wang J.J."/>
            <person name="Wang S."/>
            <person name="Richards S."/>
            <person name="Song H."/>
            <person name="Zhang L."/>
            <person name="Sodergren E."/>
            <person name="Werner D."/>
            <person name="Stanke M."/>
            <person name="Morgenstern B."/>
            <person name="Solovyev V."/>
            <person name="Kosarev P."/>
            <person name="Brown G."/>
            <person name="Chen H.C."/>
            <person name="Ermolaeva O."/>
            <person name="Hlavina W."/>
            <person name="Kapustin Y."/>
            <person name="Kiryutin B."/>
            <person name="Kitts P."/>
            <person name="Maglott D."/>
            <person name="Pruitt K."/>
            <person name="Sapojnikov V."/>
            <person name="Souvorov A."/>
            <person name="Mackey A.J."/>
            <person name="Waterhouse R.M."/>
            <person name="Wyder S."/>
            <person name="Zdobnov E.M."/>
            <person name="Zdobnov E.M."/>
            <person name="Wyder S."/>
            <person name="Kriventseva E.V."/>
            <person name="Kadowaki T."/>
            <person name="Bork P."/>
            <person name="Aranda M."/>
            <person name="Bao R."/>
            <person name="Beermann A."/>
            <person name="Berns N."/>
            <person name="Bolognesi R."/>
            <person name="Bonneton F."/>
            <person name="Bopp D."/>
            <person name="Brown S.J."/>
            <person name="Bucher G."/>
            <person name="Butts T."/>
            <person name="Chaumot A."/>
            <person name="Denell R.E."/>
            <person name="Ferrier D.E."/>
            <person name="Friedrich M."/>
            <person name="Gordon C.M."/>
            <person name="Jindra M."/>
            <person name="Klingler M."/>
            <person name="Lan Q."/>
            <person name="Lattorff H.M."/>
            <person name="Laudet V."/>
            <person name="von Levetsow C."/>
            <person name="Liu Z."/>
            <person name="Lutz R."/>
            <person name="Lynch J.A."/>
            <person name="da Fonseca R.N."/>
            <person name="Posnien N."/>
            <person name="Reuter R."/>
            <person name="Roth S."/>
            <person name="Savard J."/>
            <person name="Schinko J.B."/>
            <person name="Schmitt C."/>
            <person name="Schoppmeier M."/>
            <person name="Schroder R."/>
            <person name="Shippy T.D."/>
            <person name="Simonnet F."/>
            <person name="Marques-Souza H."/>
            <person name="Tautz D."/>
            <person name="Tomoyasu Y."/>
            <person name="Trauner J."/>
            <person name="Van der Zee M."/>
            <person name="Vervoort M."/>
            <person name="Wittkopp N."/>
            <person name="Wimmer E.A."/>
            <person name="Yang X."/>
            <person name="Jones A.K."/>
            <person name="Sattelle D.B."/>
            <person name="Ebert P.R."/>
            <person name="Nelson D."/>
            <person name="Scott J.G."/>
            <person name="Beeman R.W."/>
            <person name="Muthukrishnan S."/>
            <person name="Kramer K.J."/>
            <person name="Arakane Y."/>
            <person name="Beeman R.W."/>
            <person name="Zhu Q."/>
            <person name="Hogenkamp D."/>
            <person name="Dixit R."/>
            <person name="Oppert B."/>
            <person name="Jiang H."/>
            <person name="Zou Z."/>
            <person name="Marshall J."/>
            <person name="Elpidina E."/>
            <person name="Vinokurov K."/>
            <person name="Oppert C."/>
            <person name="Zou Z."/>
            <person name="Evans J."/>
            <person name="Lu Z."/>
            <person name="Zhao P."/>
            <person name="Sumathipala N."/>
            <person name="Altincicek B."/>
            <person name="Vilcinskas A."/>
            <person name="Williams M."/>
            <person name="Hultmark D."/>
            <person name="Hetru C."/>
            <person name="Jiang H."/>
            <person name="Grimmelikhuijzen C.J."/>
            <person name="Hauser F."/>
            <person name="Cazzamali G."/>
            <person name="Williamson M."/>
            <person name="Park Y."/>
            <person name="Li B."/>
            <person name="Tanaka Y."/>
            <person name="Predel R."/>
            <person name="Neupert S."/>
            <person name="Schachtner J."/>
            <person name="Verleyen P."/>
            <person name="Raible F."/>
            <person name="Bork P."/>
            <person name="Friedrich M."/>
            <person name="Walden K.K."/>
            <person name="Robertson H.M."/>
            <person name="Angeli S."/>
            <person name="Foret S."/>
            <person name="Bucher G."/>
            <person name="Schuetz S."/>
            <person name="Maleszka R."/>
            <person name="Wimmer E.A."/>
            <person name="Beeman R.W."/>
            <person name="Lorenzen M."/>
            <person name="Tomoyasu Y."/>
            <person name="Miller S.C."/>
            <person name="Grossmann D."/>
            <person name="Bucher G."/>
        </authorList>
    </citation>
    <scope>NUCLEOTIDE SEQUENCE [LARGE SCALE GENOMIC DNA]</scope>
    <source>
        <strain evidence="2 3">Georgia GA2</strain>
    </source>
</reference>
<dbReference type="AlphaFoldDB" id="A0A139WK71"/>
<keyword evidence="1" id="KW-1133">Transmembrane helix</keyword>
<keyword evidence="3" id="KW-1185">Reference proteome</keyword>
<protein>
    <submittedName>
        <fullName evidence="2">Uncharacterized protein</fullName>
    </submittedName>
</protein>
<feature type="transmembrane region" description="Helical" evidence="1">
    <location>
        <begin position="51"/>
        <end position="69"/>
    </location>
</feature>
<dbReference type="Proteomes" id="UP000007266">
    <property type="component" value="Linkage group 4"/>
</dbReference>
<proteinExistence type="predicted"/>
<name>A0A139WK71_TRICA</name>
<evidence type="ECO:0000313" key="3">
    <source>
        <dbReference type="Proteomes" id="UP000007266"/>
    </source>
</evidence>
<organism evidence="2 3">
    <name type="scientific">Tribolium castaneum</name>
    <name type="common">Red flour beetle</name>
    <dbReference type="NCBI Taxonomy" id="7070"/>
    <lineage>
        <taxon>Eukaryota</taxon>
        <taxon>Metazoa</taxon>
        <taxon>Ecdysozoa</taxon>
        <taxon>Arthropoda</taxon>
        <taxon>Hexapoda</taxon>
        <taxon>Insecta</taxon>
        <taxon>Pterygota</taxon>
        <taxon>Neoptera</taxon>
        <taxon>Endopterygota</taxon>
        <taxon>Coleoptera</taxon>
        <taxon>Polyphaga</taxon>
        <taxon>Cucujiformia</taxon>
        <taxon>Tenebrionidae</taxon>
        <taxon>Tenebrionidae incertae sedis</taxon>
        <taxon>Tribolium</taxon>
    </lineage>
</organism>
<accession>A0A139WK71</accession>
<feature type="transmembrane region" description="Helical" evidence="1">
    <location>
        <begin position="76"/>
        <end position="97"/>
    </location>
</feature>
<evidence type="ECO:0000256" key="1">
    <source>
        <dbReference type="SAM" id="Phobius"/>
    </source>
</evidence>
<keyword evidence="1" id="KW-0472">Membrane</keyword>
<feature type="transmembrane region" description="Helical" evidence="1">
    <location>
        <begin position="12"/>
        <end position="31"/>
    </location>
</feature>
<dbReference type="InParanoid" id="A0A139WK71"/>
<feature type="transmembrane region" description="Helical" evidence="1">
    <location>
        <begin position="109"/>
        <end position="130"/>
    </location>
</feature>
<dbReference type="EMBL" id="KQ971338">
    <property type="protein sequence ID" value="KYB28195.1"/>
    <property type="molecule type" value="Genomic_DNA"/>
</dbReference>
<sequence>MYKRFIIKIDLKYPTILIGIFHLIFLIFRIYEIAMDLYFLEELAEVNQLTYVTLITLLQLGIIISLFVGATKKQHVFLLPWLCFTAPTFCMATAYATLYVATGDSVQSIINYAFIVIFWSSWYLVFKYYIVLKNSFKYSPFKGYKYSANLKELNNECGESL</sequence>